<gene>
    <name evidence="1" type="ORF">TIFTF001_006717</name>
</gene>
<comment type="caution">
    <text evidence="1">The sequence shown here is derived from an EMBL/GenBank/DDBJ whole genome shotgun (WGS) entry which is preliminary data.</text>
</comment>
<dbReference type="AlphaFoldDB" id="A0AA87ZPY8"/>
<reference evidence="1" key="1">
    <citation type="submission" date="2023-07" db="EMBL/GenBank/DDBJ databases">
        <title>draft genome sequence of fig (Ficus carica).</title>
        <authorList>
            <person name="Takahashi T."/>
            <person name="Nishimura K."/>
        </authorList>
    </citation>
    <scope>NUCLEOTIDE SEQUENCE</scope>
</reference>
<evidence type="ECO:0008006" key="3">
    <source>
        <dbReference type="Google" id="ProtNLM"/>
    </source>
</evidence>
<organism evidence="1 2">
    <name type="scientific">Ficus carica</name>
    <name type="common">Common fig</name>
    <dbReference type="NCBI Taxonomy" id="3494"/>
    <lineage>
        <taxon>Eukaryota</taxon>
        <taxon>Viridiplantae</taxon>
        <taxon>Streptophyta</taxon>
        <taxon>Embryophyta</taxon>
        <taxon>Tracheophyta</taxon>
        <taxon>Spermatophyta</taxon>
        <taxon>Magnoliopsida</taxon>
        <taxon>eudicotyledons</taxon>
        <taxon>Gunneridae</taxon>
        <taxon>Pentapetalae</taxon>
        <taxon>rosids</taxon>
        <taxon>fabids</taxon>
        <taxon>Rosales</taxon>
        <taxon>Moraceae</taxon>
        <taxon>Ficeae</taxon>
        <taxon>Ficus</taxon>
    </lineage>
</organism>
<evidence type="ECO:0000313" key="2">
    <source>
        <dbReference type="Proteomes" id="UP001187192"/>
    </source>
</evidence>
<evidence type="ECO:0000313" key="1">
    <source>
        <dbReference type="EMBL" id="GMN37325.1"/>
    </source>
</evidence>
<proteinExistence type="predicted"/>
<name>A0AA87ZPY8_FICCA</name>
<dbReference type="Proteomes" id="UP001187192">
    <property type="component" value="Unassembled WGS sequence"/>
</dbReference>
<dbReference type="EMBL" id="BTGU01000007">
    <property type="protein sequence ID" value="GMN37325.1"/>
    <property type="molecule type" value="Genomic_DNA"/>
</dbReference>
<protein>
    <recommendedName>
        <fullName evidence="3">RNase H type-1 domain-containing protein</fullName>
    </recommendedName>
</protein>
<sequence>MDEELVWSIPLSSMRRPDRRFGGVMLLWPIVKKFPGGPFYAICFFVVAHCNDAEMGVFYTIIWCLWQRHNKWIFMNQMPTSTQTVAWAGRLLSDFLVYNGLDKPTEKKTLASKIFGKFSPLIGECLAVREGVCLANFFGLDNWLVESDALNTVSAIQNPVAGAP</sequence>
<accession>A0AA87ZPY8</accession>
<keyword evidence="2" id="KW-1185">Reference proteome</keyword>